<feature type="transmembrane region" description="Helical" evidence="7">
    <location>
        <begin position="133"/>
        <end position="159"/>
    </location>
</feature>
<dbReference type="EMBL" id="GL984108">
    <property type="protein sequence ID" value="EGR29756.1"/>
    <property type="molecule type" value="Genomic_DNA"/>
</dbReference>
<evidence type="ECO:0000313" key="8">
    <source>
        <dbReference type="EMBL" id="EGR29756.1"/>
    </source>
</evidence>
<name>G0QYE7_ICHMU</name>
<accession>G0QYE7</accession>
<feature type="transmembrane region" description="Helical" evidence="7">
    <location>
        <begin position="70"/>
        <end position="95"/>
    </location>
</feature>
<evidence type="ECO:0000256" key="4">
    <source>
        <dbReference type="ARBA" id="ARBA00022692"/>
    </source>
</evidence>
<dbReference type="InterPro" id="IPR002259">
    <property type="entry name" value="Eqnu_transpt"/>
</dbReference>
<dbReference type="GO" id="GO:0005886">
    <property type="term" value="C:plasma membrane"/>
    <property type="evidence" value="ECO:0007669"/>
    <property type="project" value="TreeGrafter"/>
</dbReference>
<evidence type="ECO:0000256" key="3">
    <source>
        <dbReference type="ARBA" id="ARBA00022448"/>
    </source>
</evidence>
<dbReference type="OMA" id="IMLANCL"/>
<feature type="transmembrane region" description="Helical" evidence="7">
    <location>
        <begin position="38"/>
        <end position="58"/>
    </location>
</feature>
<dbReference type="GO" id="GO:0005337">
    <property type="term" value="F:nucleoside transmembrane transporter activity"/>
    <property type="evidence" value="ECO:0007669"/>
    <property type="project" value="InterPro"/>
</dbReference>
<evidence type="ECO:0000256" key="6">
    <source>
        <dbReference type="ARBA" id="ARBA00023136"/>
    </source>
</evidence>
<keyword evidence="8" id="KW-0560">Oxidoreductase</keyword>
<feature type="transmembrane region" description="Helical" evidence="7">
    <location>
        <begin position="165"/>
        <end position="184"/>
    </location>
</feature>
<protein>
    <submittedName>
        <fullName evidence="8">Nucleoside transporter family protein, putative</fullName>
        <ecNumber evidence="8">1.6.5.3</ecNumber>
    </submittedName>
</protein>
<comment type="similarity">
    <text evidence="2">Belongs to the SLC29A/ENT transporter (TC 2.A.57) family.</text>
</comment>
<dbReference type="eggNOG" id="KOG1479">
    <property type="taxonomic scope" value="Eukaryota"/>
</dbReference>
<comment type="subcellular location">
    <subcellularLocation>
        <location evidence="1">Membrane</location>
        <topology evidence="1">Multi-pass membrane protein</topology>
    </subcellularLocation>
</comment>
<dbReference type="InParanoid" id="G0QYE7"/>
<dbReference type="AlphaFoldDB" id="G0QYE7"/>
<keyword evidence="5 7" id="KW-1133">Transmembrane helix</keyword>
<evidence type="ECO:0000256" key="2">
    <source>
        <dbReference type="ARBA" id="ARBA00007965"/>
    </source>
</evidence>
<dbReference type="PANTHER" id="PTHR10332">
    <property type="entry name" value="EQUILIBRATIVE NUCLEOSIDE TRANSPORTER"/>
    <property type="match status" value="1"/>
</dbReference>
<dbReference type="PANTHER" id="PTHR10332:SF10">
    <property type="entry name" value="EQUILIBRATIVE NUCLEOSIDE TRANSPORTER 4"/>
    <property type="match status" value="1"/>
</dbReference>
<gene>
    <name evidence="8" type="ORF">IMG5_149070</name>
</gene>
<keyword evidence="9" id="KW-1185">Reference proteome</keyword>
<reference evidence="8 9" key="1">
    <citation type="submission" date="2011-07" db="EMBL/GenBank/DDBJ databases">
        <authorList>
            <person name="Coyne R."/>
            <person name="Brami D."/>
            <person name="Johnson J."/>
            <person name="Hostetler J."/>
            <person name="Hannick L."/>
            <person name="Clark T."/>
            <person name="Cassidy-Hanley D."/>
            <person name="Inman J."/>
        </authorList>
    </citation>
    <scope>NUCLEOTIDE SEQUENCE [LARGE SCALE GENOMIC DNA]</scope>
    <source>
        <strain evidence="8 9">G5</strain>
    </source>
</reference>
<dbReference type="RefSeq" id="XP_004030992.1">
    <property type="nucleotide sequence ID" value="XM_004030944.1"/>
</dbReference>
<evidence type="ECO:0000256" key="7">
    <source>
        <dbReference type="SAM" id="Phobius"/>
    </source>
</evidence>
<dbReference type="GeneID" id="14905864"/>
<feature type="transmembrane region" description="Helical" evidence="7">
    <location>
        <begin position="276"/>
        <end position="293"/>
    </location>
</feature>
<keyword evidence="3" id="KW-0813">Transport</keyword>
<evidence type="ECO:0000313" key="9">
    <source>
        <dbReference type="Proteomes" id="UP000008983"/>
    </source>
</evidence>
<feature type="transmembrane region" description="Helical" evidence="7">
    <location>
        <begin position="305"/>
        <end position="329"/>
    </location>
</feature>
<dbReference type="Pfam" id="PF01733">
    <property type="entry name" value="Nucleoside_tran"/>
    <property type="match status" value="1"/>
</dbReference>
<proteinExistence type="inferred from homology"/>
<evidence type="ECO:0000256" key="1">
    <source>
        <dbReference type="ARBA" id="ARBA00004141"/>
    </source>
</evidence>
<dbReference type="GO" id="GO:0016491">
    <property type="term" value="F:oxidoreductase activity"/>
    <property type="evidence" value="ECO:0007669"/>
    <property type="project" value="UniProtKB-KW"/>
</dbReference>
<feature type="transmembrane region" description="Helical" evidence="7">
    <location>
        <begin position="245"/>
        <end position="264"/>
    </location>
</feature>
<evidence type="ECO:0000256" key="5">
    <source>
        <dbReference type="ARBA" id="ARBA00022989"/>
    </source>
</evidence>
<dbReference type="OrthoDB" id="427043at2759"/>
<dbReference type="Proteomes" id="UP000008983">
    <property type="component" value="Unassembled WGS sequence"/>
</dbReference>
<sequence length="404" mass="44911">MTELVTEKIQIIQTNTQQSQQTTEDYEKMPSVTLFHKLSLAILGICSLTGWNAILNALDFFQEKFPKQQFLNVSFFIPIPIMCSSLIVGAILSVIGNAIPFQNYISIILRVSSLSVASLCLVSVFLKETYIGIVLVFIIQSFQGTVVSISNNCCLTLAMATQNSVLIGIYLTFTSLSGLIMNLLRLTALGTFGIEDLDKGTGLYFGVAAGSYITGRPAPFIIFVSCVQTSMLYPGVSVFQKPKYTYVKFPVAPILMVTIFNIGDIFGKSLGGGFKFLQKAQFAFGIVICRFIANLQGSQDMQNDFFQYFLIFMFALTKGLVSSILMTVGPQRATNSKDRDLISHMNILFLTLGVSVGSLMALILKINCFVQTFVNIPNFFQLQMLQFLNNKQFDLYFFNLILIF</sequence>
<organism evidence="8 9">
    <name type="scientific">Ichthyophthirius multifiliis</name>
    <name type="common">White spot disease agent</name>
    <name type="synonym">Ich</name>
    <dbReference type="NCBI Taxonomy" id="5932"/>
    <lineage>
        <taxon>Eukaryota</taxon>
        <taxon>Sar</taxon>
        <taxon>Alveolata</taxon>
        <taxon>Ciliophora</taxon>
        <taxon>Intramacronucleata</taxon>
        <taxon>Oligohymenophorea</taxon>
        <taxon>Hymenostomatida</taxon>
        <taxon>Ophryoglenina</taxon>
        <taxon>Ichthyophthirius</taxon>
    </lineage>
</organism>
<keyword evidence="6 7" id="KW-0472">Membrane</keyword>
<dbReference type="EC" id="1.6.5.3" evidence="8"/>
<keyword evidence="4 7" id="KW-0812">Transmembrane</keyword>
<feature type="transmembrane region" description="Helical" evidence="7">
    <location>
        <begin position="107"/>
        <end position="126"/>
    </location>
</feature>
<feature type="transmembrane region" description="Helical" evidence="7">
    <location>
        <begin position="341"/>
        <end position="364"/>
    </location>
</feature>